<keyword evidence="4" id="KW-1185">Reference proteome</keyword>
<dbReference type="Proteomes" id="UP000041254">
    <property type="component" value="Unassembled WGS sequence"/>
</dbReference>
<dbReference type="GO" id="GO:0016491">
    <property type="term" value="F:oxidoreductase activity"/>
    <property type="evidence" value="ECO:0007669"/>
    <property type="project" value="UniProtKB-KW"/>
</dbReference>
<dbReference type="InterPro" id="IPR036291">
    <property type="entry name" value="NAD(P)-bd_dom_sf"/>
</dbReference>
<evidence type="ECO:0000313" key="3">
    <source>
        <dbReference type="EMBL" id="CEM23817.1"/>
    </source>
</evidence>
<gene>
    <name evidence="3" type="ORF">Vbra_17146</name>
</gene>
<dbReference type="EMBL" id="CDMY01000571">
    <property type="protein sequence ID" value="CEM23817.1"/>
    <property type="molecule type" value="Genomic_DNA"/>
</dbReference>
<evidence type="ECO:0000313" key="4">
    <source>
        <dbReference type="Proteomes" id="UP000041254"/>
    </source>
</evidence>
<dbReference type="AlphaFoldDB" id="A0A0G4G5H4"/>
<comment type="similarity">
    <text evidence="1">Belongs to the short-chain dehydrogenases/reductases (SDR) family.</text>
</comment>
<dbReference type="STRING" id="1169540.A0A0G4G5H4"/>
<reference evidence="3 4" key="1">
    <citation type="submission" date="2014-11" db="EMBL/GenBank/DDBJ databases">
        <authorList>
            <person name="Zhu J."/>
            <person name="Qi W."/>
            <person name="Song R."/>
        </authorList>
    </citation>
    <scope>NUCLEOTIDE SEQUENCE [LARGE SCALE GENOMIC DNA]</scope>
</reference>
<dbReference type="PANTHER" id="PTHR24320:SF148">
    <property type="entry name" value="NAD(P)-BINDING ROSSMANN-FOLD SUPERFAMILY PROTEIN"/>
    <property type="match status" value="1"/>
</dbReference>
<dbReference type="InParanoid" id="A0A0G4G5H4"/>
<dbReference type="OrthoDB" id="191139at2759"/>
<proteinExistence type="inferred from homology"/>
<protein>
    <submittedName>
        <fullName evidence="3">Uncharacterized protein</fullName>
    </submittedName>
</protein>
<organism evidence="3 4">
    <name type="scientific">Vitrella brassicaformis (strain CCMP3155)</name>
    <dbReference type="NCBI Taxonomy" id="1169540"/>
    <lineage>
        <taxon>Eukaryota</taxon>
        <taxon>Sar</taxon>
        <taxon>Alveolata</taxon>
        <taxon>Colpodellida</taxon>
        <taxon>Vitrellaceae</taxon>
        <taxon>Vitrella</taxon>
    </lineage>
</organism>
<dbReference type="VEuPathDB" id="CryptoDB:Vbra_17146"/>
<evidence type="ECO:0000256" key="1">
    <source>
        <dbReference type="ARBA" id="ARBA00006484"/>
    </source>
</evidence>
<evidence type="ECO:0000256" key="2">
    <source>
        <dbReference type="ARBA" id="ARBA00023002"/>
    </source>
</evidence>
<dbReference type="PANTHER" id="PTHR24320">
    <property type="entry name" value="RETINOL DEHYDROGENASE"/>
    <property type="match status" value="1"/>
</dbReference>
<keyword evidence="2" id="KW-0560">Oxidoreductase</keyword>
<dbReference type="SUPFAM" id="SSF51735">
    <property type="entry name" value="NAD(P)-binding Rossmann-fold domains"/>
    <property type="match status" value="1"/>
</dbReference>
<accession>A0A0G4G5H4</accession>
<dbReference type="Gene3D" id="3.40.50.720">
    <property type="entry name" value="NAD(P)-binding Rossmann-like Domain"/>
    <property type="match status" value="1"/>
</dbReference>
<sequence length="455" mass="50195">MPLLLIHHVGICFLCIIFYVISSLLQLPTSSLAASLLLAARHRHPHRHAQRRQNGAGGVPSAAQIYRWLAGKKGARGRDESNKPMRGKVVIVTNGHAGLGFDTAVSLARQGAHVVLGCPSHEEGQRATRRIKSIITRETPPPPKEDPSPPLPFLRPPRHPPCRAEYIYLDHASLPSARAFAGAFRSRFRRLDALICVNKPFRHREWCNRGEGGYVEHQVVPFALTGLLFPCLKRTGRSYEPSRVVWTTTNGQMFATDRLQDLLDVAHRCSLLGRAEHFASVFSALLSPDNELAAANSSPSPSPPLHSWEAFTRAKASNVAFSVEFNHRLRKLPLLVRLLSPTSTPLPPRMVAVTCNAGLGCHLLPSQLTKSDRFLSSLLVPCVKAGKHGVATLVRAVTHAHPARELGDYMGPSGWMALQLTGRAGRLEPAGVVKRDKWRGKVWRICERIGRVRLL</sequence>
<name>A0A0G4G5H4_VITBC</name>